<dbReference type="OrthoDB" id="8781591at2759"/>
<dbReference type="GO" id="GO:0046935">
    <property type="term" value="F:1-phosphatidylinositol-3-kinase regulator activity"/>
    <property type="evidence" value="ECO:0007669"/>
    <property type="project" value="InterPro"/>
</dbReference>
<keyword evidence="2" id="KW-1185">Reference proteome</keyword>
<dbReference type="EMBL" id="LZPO01078627">
    <property type="protein sequence ID" value="OBS67500.1"/>
    <property type="molecule type" value="Genomic_DNA"/>
</dbReference>
<dbReference type="PANTHER" id="PTHR15593">
    <property type="entry name" value="PHOSPHATIDYLINOSITOL 3-KINASE REGULATORY SUBUNIT"/>
    <property type="match status" value="1"/>
</dbReference>
<evidence type="ECO:0000313" key="1">
    <source>
        <dbReference type="EMBL" id="OBS67500.1"/>
    </source>
</evidence>
<dbReference type="GO" id="GO:0005944">
    <property type="term" value="C:phosphatidylinositol 3-kinase complex, class IB"/>
    <property type="evidence" value="ECO:0007669"/>
    <property type="project" value="InterPro"/>
</dbReference>
<evidence type="ECO:0008006" key="3">
    <source>
        <dbReference type="Google" id="ProtNLM"/>
    </source>
</evidence>
<protein>
    <recommendedName>
        <fullName evidence="3">Phosphoinositide 3-kinase regulatory subunit 6</fullName>
    </recommendedName>
</protein>
<organism evidence="1 2">
    <name type="scientific">Neotoma lepida</name>
    <name type="common">Desert woodrat</name>
    <dbReference type="NCBI Taxonomy" id="56216"/>
    <lineage>
        <taxon>Eukaryota</taxon>
        <taxon>Metazoa</taxon>
        <taxon>Chordata</taxon>
        <taxon>Craniata</taxon>
        <taxon>Vertebrata</taxon>
        <taxon>Euteleostomi</taxon>
        <taxon>Mammalia</taxon>
        <taxon>Eutheria</taxon>
        <taxon>Euarchontoglires</taxon>
        <taxon>Glires</taxon>
        <taxon>Rodentia</taxon>
        <taxon>Myomorpha</taxon>
        <taxon>Muroidea</taxon>
        <taxon>Cricetidae</taxon>
        <taxon>Neotominae</taxon>
        <taxon>Neotoma</taxon>
    </lineage>
</organism>
<reference evidence="1 2" key="1">
    <citation type="submission" date="2016-06" db="EMBL/GenBank/DDBJ databases">
        <title>The Draft Genome Sequence and Annotation of the Desert Woodrat Neotoma lepida.</title>
        <authorList>
            <person name="Campbell M."/>
            <person name="Oakeson K.F."/>
            <person name="Yandell M."/>
            <person name="Halpert J.R."/>
            <person name="Dearing D."/>
        </authorList>
    </citation>
    <scope>NUCLEOTIDE SEQUENCE [LARGE SCALE GENOMIC DNA]</scope>
    <source>
        <strain evidence="1">417</strain>
        <tissue evidence="1">Liver</tissue>
    </source>
</reference>
<dbReference type="InterPro" id="IPR019522">
    <property type="entry name" value="PIK3R5/6"/>
</dbReference>
<dbReference type="Proteomes" id="UP000092124">
    <property type="component" value="Unassembled WGS sequence"/>
</dbReference>
<dbReference type="PANTHER" id="PTHR15593:SF1">
    <property type="entry name" value="PHOSPHOINOSITIDE 3-KINASE REGULATORY SUBUNIT 6"/>
    <property type="match status" value="1"/>
</dbReference>
<dbReference type="Pfam" id="PF10486">
    <property type="entry name" value="PI3K_1B_p101"/>
    <property type="match status" value="2"/>
</dbReference>
<gene>
    <name evidence="1" type="ORF">A6R68_03908</name>
</gene>
<name>A0A1A6GP78_NEOLE</name>
<proteinExistence type="predicted"/>
<dbReference type="GO" id="GO:0007186">
    <property type="term" value="P:G protein-coupled receptor signaling pathway"/>
    <property type="evidence" value="ECO:0007669"/>
    <property type="project" value="TreeGrafter"/>
</dbReference>
<evidence type="ECO:0000313" key="2">
    <source>
        <dbReference type="Proteomes" id="UP000092124"/>
    </source>
</evidence>
<accession>A0A1A6GP78</accession>
<dbReference type="AlphaFoldDB" id="A0A1A6GP78"/>
<dbReference type="STRING" id="56216.A0A1A6GP78"/>
<comment type="caution">
    <text evidence="1">The sequence shown here is derived from an EMBL/GenBank/DDBJ whole genome shotgun (WGS) entry which is preliminary data.</text>
</comment>
<sequence>MWRWSLHKKVERDPGKSSVLVRILLRELEKQATGITEDLYHRAYTFCTRLLTLPAPYSTVALDCAIRLKTEAAVPGTLYQRTVIAEQNLMSELYPYQERVFLFVDPELVSASVCSALLLEIEAAQEQQTPEACMRHVVAHALQAALGDACHTGDLLQDRLPSIPLPSPYITFHLWTDQEQLWKELVLFLRPHSQMHLSADLEALDLQGLRPDWDLARMSTDSGIERDLPLGTDELPDPSSPEMERAALQRRGGIKKRVWPPDFSMPGSWDGPPGLHRRTGRPSGDGELLPGVSRVHTARVLVLGDDRMLGRLAQAYYRLRKPELGELASFLGRADPWYESTVNTLCPAILKLAEMPPCLDTSRTVDPFILDVITYYVRMGTQPIYFHLYKVKIFTNLSHDPTEDIFLTELKVKIQDSKSPKEGSSPRRKGASEGTGAELSLCYQKALLSHRPRDVTVSLRATGLVLKAIPAGDTEGFSHCTSPNAASALDCTCLHVNVTEVVKSSNLAGRSFTMVTNTFRTSSIQVQSQDQRLLTLWLDKDSRRTFRDVVRFEAGPCPEPCSRAQRSKMAGLNSHGQETERNMAKLSPLLMPINTFSGITQ</sequence>